<dbReference type="AlphaFoldDB" id="A0A3N5Y8Y2"/>
<comment type="caution">
    <text evidence="7">The sequence shown here is derived from an EMBL/GenBank/DDBJ whole genome shotgun (WGS) entry which is preliminary data.</text>
</comment>
<accession>A0A3N5Y8Y2</accession>
<feature type="transmembrane region" description="Helical" evidence="5">
    <location>
        <begin position="35"/>
        <end position="55"/>
    </location>
</feature>
<evidence type="ECO:0000256" key="4">
    <source>
        <dbReference type="ARBA" id="ARBA00023136"/>
    </source>
</evidence>
<dbReference type="InterPro" id="IPR010445">
    <property type="entry name" value="LapA_dom"/>
</dbReference>
<feature type="domain" description="Lipopolysaccharide assembly protein A" evidence="6">
    <location>
        <begin position="14"/>
        <end position="73"/>
    </location>
</feature>
<dbReference type="GO" id="GO:0005886">
    <property type="term" value="C:plasma membrane"/>
    <property type="evidence" value="ECO:0007669"/>
    <property type="project" value="InterPro"/>
</dbReference>
<dbReference type="EMBL" id="RPOK01000002">
    <property type="protein sequence ID" value="RPJ67679.1"/>
    <property type="molecule type" value="Genomic_DNA"/>
</dbReference>
<sequence>MVLLVLALMVGFLNEGLITVNYLLAQATIRVSTFITIVLGGGIVIGLALLLPAYLRVRMQLASLRQKHNQAESSS</sequence>
<evidence type="ECO:0000256" key="3">
    <source>
        <dbReference type="ARBA" id="ARBA00022989"/>
    </source>
</evidence>
<evidence type="ECO:0000313" key="8">
    <source>
        <dbReference type="Proteomes" id="UP000275281"/>
    </source>
</evidence>
<evidence type="ECO:0000256" key="5">
    <source>
        <dbReference type="SAM" id="Phobius"/>
    </source>
</evidence>
<proteinExistence type="predicted"/>
<organism evidence="7 8">
    <name type="scientific">Alteromonas sediminis</name>
    <dbReference type="NCBI Taxonomy" id="2259342"/>
    <lineage>
        <taxon>Bacteria</taxon>
        <taxon>Pseudomonadati</taxon>
        <taxon>Pseudomonadota</taxon>
        <taxon>Gammaproteobacteria</taxon>
        <taxon>Alteromonadales</taxon>
        <taxon>Alteromonadaceae</taxon>
        <taxon>Alteromonas/Salinimonas group</taxon>
        <taxon>Alteromonas</taxon>
    </lineage>
</organism>
<gene>
    <name evidence="7" type="ORF">DRW07_07975</name>
</gene>
<keyword evidence="4 5" id="KW-0472">Membrane</keyword>
<evidence type="ECO:0000259" key="6">
    <source>
        <dbReference type="Pfam" id="PF06305"/>
    </source>
</evidence>
<keyword evidence="3 5" id="KW-1133">Transmembrane helix</keyword>
<keyword evidence="1" id="KW-1003">Cell membrane</keyword>
<keyword evidence="8" id="KW-1185">Reference proteome</keyword>
<dbReference type="Proteomes" id="UP000275281">
    <property type="component" value="Unassembled WGS sequence"/>
</dbReference>
<name>A0A3N5Y8Y2_9ALTE</name>
<reference evidence="7 8" key="1">
    <citation type="submission" date="2018-11" db="EMBL/GenBank/DDBJ databases">
        <authorList>
            <person name="Ye M.-Q."/>
            <person name="Du Z.-J."/>
        </authorList>
    </citation>
    <scope>NUCLEOTIDE SEQUENCE [LARGE SCALE GENOMIC DNA]</scope>
    <source>
        <strain evidence="7 8">U0105</strain>
    </source>
</reference>
<protein>
    <submittedName>
        <fullName evidence="7">LapA family protein</fullName>
    </submittedName>
</protein>
<evidence type="ECO:0000313" key="7">
    <source>
        <dbReference type="EMBL" id="RPJ67679.1"/>
    </source>
</evidence>
<evidence type="ECO:0000256" key="2">
    <source>
        <dbReference type="ARBA" id="ARBA00022692"/>
    </source>
</evidence>
<evidence type="ECO:0000256" key="1">
    <source>
        <dbReference type="ARBA" id="ARBA00022475"/>
    </source>
</evidence>
<dbReference type="Pfam" id="PF06305">
    <property type="entry name" value="LapA_dom"/>
    <property type="match status" value="1"/>
</dbReference>
<keyword evidence="2 5" id="KW-0812">Transmembrane</keyword>